<dbReference type="InterPro" id="IPR045584">
    <property type="entry name" value="Pilin-like"/>
</dbReference>
<evidence type="ECO:0000256" key="7">
    <source>
        <dbReference type="ARBA" id="ARBA00022692"/>
    </source>
</evidence>
<keyword evidence="4" id="KW-1003">Cell membrane</keyword>
<comment type="caution">
    <text evidence="11">The sequence shown here is derived from an EMBL/GenBank/DDBJ whole genome shotgun (WGS) entry which is preliminary data.</text>
</comment>
<keyword evidence="7 10" id="KW-0812">Transmembrane</keyword>
<organism evidence="11 12">
    <name type="scientific">SAR92 clade bacterium</name>
    <dbReference type="NCBI Taxonomy" id="2315479"/>
    <lineage>
        <taxon>Bacteria</taxon>
        <taxon>Pseudomonadati</taxon>
        <taxon>Pseudomonadota</taxon>
        <taxon>Gammaproteobacteria</taxon>
        <taxon>Cellvibrionales</taxon>
        <taxon>Porticoccaceae</taxon>
        <taxon>SAR92 clade</taxon>
    </lineage>
</organism>
<dbReference type="GO" id="GO:0015628">
    <property type="term" value="P:protein secretion by the type II secretion system"/>
    <property type="evidence" value="ECO:0007669"/>
    <property type="project" value="InterPro"/>
</dbReference>
<keyword evidence="5" id="KW-0488">Methylation</keyword>
<evidence type="ECO:0000313" key="12">
    <source>
        <dbReference type="Proteomes" id="UP000315889"/>
    </source>
</evidence>
<sequence length="205" mass="22808">MIKIMVNKESGFTLIEAIVSLALLAIISVMSYQAVEVVTKVNERSRSGVASDAQLQRAWQIIGRDLMHIRPRRFHDGLGDIEGAYLTNPSDFGVRFSRGGGPMLRTNPSGMRRVNYTINKDDQLIRTSWAITESPRQSDGTTLILLDKVKDVEFNHLDGNGNYSVDWPPLNSSQTNKALPRMISVTITTENELTTSRLFPGVVSD</sequence>
<feature type="transmembrane region" description="Helical" evidence="10">
    <location>
        <begin position="12"/>
        <end position="35"/>
    </location>
</feature>
<evidence type="ECO:0000256" key="5">
    <source>
        <dbReference type="ARBA" id="ARBA00022481"/>
    </source>
</evidence>
<evidence type="ECO:0000256" key="6">
    <source>
        <dbReference type="ARBA" id="ARBA00022519"/>
    </source>
</evidence>
<evidence type="ECO:0000256" key="2">
    <source>
        <dbReference type="ARBA" id="ARBA00011084"/>
    </source>
</evidence>
<evidence type="ECO:0000256" key="3">
    <source>
        <dbReference type="ARBA" id="ARBA00021539"/>
    </source>
</evidence>
<dbReference type="GO" id="GO:0015627">
    <property type="term" value="C:type II protein secretion system complex"/>
    <property type="evidence" value="ECO:0007669"/>
    <property type="project" value="InterPro"/>
</dbReference>
<dbReference type="AlphaFoldDB" id="A0A520MHV4"/>
<dbReference type="InterPro" id="IPR051621">
    <property type="entry name" value="T2SS_protein_J"/>
</dbReference>
<dbReference type="Gene3D" id="3.10.610.10">
    <property type="entry name" value="GSPII I/J protein-like"/>
    <property type="match status" value="1"/>
</dbReference>
<proteinExistence type="inferred from homology"/>
<dbReference type="SUPFAM" id="SSF54523">
    <property type="entry name" value="Pili subunits"/>
    <property type="match status" value="1"/>
</dbReference>
<protein>
    <recommendedName>
        <fullName evidence="3">Type II secretion system protein J</fullName>
    </recommendedName>
</protein>
<dbReference type="PANTHER" id="PTHR39583">
    <property type="entry name" value="TYPE II SECRETION SYSTEM PROTEIN J-RELATED"/>
    <property type="match status" value="1"/>
</dbReference>
<gene>
    <name evidence="11" type="primary">gspJ</name>
    <name evidence="11" type="ORF">EVB03_03590</name>
</gene>
<dbReference type="Proteomes" id="UP000315889">
    <property type="component" value="Unassembled WGS sequence"/>
</dbReference>
<dbReference type="InterPro" id="IPR012902">
    <property type="entry name" value="N_methyl_site"/>
</dbReference>
<evidence type="ECO:0000256" key="8">
    <source>
        <dbReference type="ARBA" id="ARBA00022989"/>
    </source>
</evidence>
<dbReference type="GO" id="GO:0005886">
    <property type="term" value="C:plasma membrane"/>
    <property type="evidence" value="ECO:0007669"/>
    <property type="project" value="UniProtKB-SubCell"/>
</dbReference>
<dbReference type="Pfam" id="PF11612">
    <property type="entry name" value="T2SSJ"/>
    <property type="match status" value="1"/>
</dbReference>
<keyword evidence="6" id="KW-0997">Cell inner membrane</keyword>
<dbReference type="EMBL" id="SHBP01000003">
    <property type="protein sequence ID" value="RZO20805.1"/>
    <property type="molecule type" value="Genomic_DNA"/>
</dbReference>
<dbReference type="NCBIfam" id="TIGR01711">
    <property type="entry name" value="gspJ"/>
    <property type="match status" value="1"/>
</dbReference>
<dbReference type="Pfam" id="PF07963">
    <property type="entry name" value="N_methyl"/>
    <property type="match status" value="1"/>
</dbReference>
<reference evidence="11 12" key="1">
    <citation type="submission" date="2019-02" db="EMBL/GenBank/DDBJ databases">
        <title>Prokaryotic population dynamics and viral predation in marine succession experiment using metagenomics: the confinement effect.</title>
        <authorList>
            <person name="Haro-Moreno J.M."/>
            <person name="Rodriguez-Valera F."/>
            <person name="Lopez-Perez M."/>
        </authorList>
    </citation>
    <scope>NUCLEOTIDE SEQUENCE [LARGE SCALE GENOMIC DNA]</scope>
    <source>
        <strain evidence="11">MED-G170</strain>
    </source>
</reference>
<dbReference type="InterPro" id="IPR010055">
    <property type="entry name" value="T2SS_protein-GspJ"/>
</dbReference>
<comment type="similarity">
    <text evidence="2">Belongs to the GSP J family.</text>
</comment>
<dbReference type="PANTHER" id="PTHR39583:SF2">
    <property type="entry name" value="TYPE II SECRETION SYSTEM PROTEIN J"/>
    <property type="match status" value="1"/>
</dbReference>
<dbReference type="NCBIfam" id="TIGR02532">
    <property type="entry name" value="IV_pilin_GFxxxE"/>
    <property type="match status" value="1"/>
</dbReference>
<evidence type="ECO:0000256" key="1">
    <source>
        <dbReference type="ARBA" id="ARBA00004377"/>
    </source>
</evidence>
<evidence type="ECO:0000256" key="9">
    <source>
        <dbReference type="ARBA" id="ARBA00023136"/>
    </source>
</evidence>
<dbReference type="PROSITE" id="PS00409">
    <property type="entry name" value="PROKAR_NTER_METHYL"/>
    <property type="match status" value="1"/>
</dbReference>
<comment type="subcellular location">
    <subcellularLocation>
        <location evidence="1">Cell inner membrane</location>
        <topology evidence="1">Single-pass membrane protein</topology>
    </subcellularLocation>
</comment>
<name>A0A520MHV4_9GAMM</name>
<evidence type="ECO:0000313" key="11">
    <source>
        <dbReference type="EMBL" id="RZO20805.1"/>
    </source>
</evidence>
<evidence type="ECO:0000256" key="4">
    <source>
        <dbReference type="ARBA" id="ARBA00022475"/>
    </source>
</evidence>
<keyword evidence="8 10" id="KW-1133">Transmembrane helix</keyword>
<accession>A0A520MHV4</accession>
<evidence type="ECO:0000256" key="10">
    <source>
        <dbReference type="SAM" id="Phobius"/>
    </source>
</evidence>
<keyword evidence="9 10" id="KW-0472">Membrane</keyword>